<dbReference type="HAMAP" id="MF_01080">
    <property type="entry name" value="TruB_bact"/>
    <property type="match status" value="1"/>
</dbReference>
<dbReference type="CDD" id="cd21152">
    <property type="entry name" value="PUA_TruB_bacterial"/>
    <property type="match status" value="1"/>
</dbReference>
<keyword evidence="3 5" id="KW-0819">tRNA processing</keyword>
<comment type="function">
    <text evidence="5">Responsible for synthesis of pseudouridine from uracil-55 in the psi GC loop of transfer RNAs.</text>
</comment>
<organism evidence="9 10">
    <name type="scientific">Amnimonas aquatica</name>
    <dbReference type="NCBI Taxonomy" id="2094561"/>
    <lineage>
        <taxon>Bacteria</taxon>
        <taxon>Pseudomonadati</taxon>
        <taxon>Pseudomonadota</taxon>
        <taxon>Gammaproteobacteria</taxon>
        <taxon>Moraxellales</taxon>
        <taxon>Moraxellaceae</taxon>
        <taxon>Amnimonas</taxon>
    </lineage>
</organism>
<dbReference type="GO" id="GO:0160148">
    <property type="term" value="F:tRNA pseudouridine(55) synthase activity"/>
    <property type="evidence" value="ECO:0007669"/>
    <property type="project" value="UniProtKB-EC"/>
</dbReference>
<dbReference type="Proteomes" id="UP000243900">
    <property type="component" value="Unassembled WGS sequence"/>
</dbReference>
<evidence type="ECO:0000256" key="4">
    <source>
        <dbReference type="ARBA" id="ARBA00023235"/>
    </source>
</evidence>
<dbReference type="GO" id="GO:0031119">
    <property type="term" value="P:tRNA pseudouridine synthesis"/>
    <property type="evidence" value="ECO:0007669"/>
    <property type="project" value="UniProtKB-UniRule"/>
</dbReference>
<dbReference type="InterPro" id="IPR015240">
    <property type="entry name" value="tRNA_sdUridine_synth_fam1_C"/>
</dbReference>
<reference evidence="10" key="1">
    <citation type="submission" date="2018-02" db="EMBL/GenBank/DDBJ databases">
        <title>Genome sequencing of Solimonas sp. HR-BB.</title>
        <authorList>
            <person name="Lee Y."/>
            <person name="Jeon C.O."/>
        </authorList>
    </citation>
    <scope>NUCLEOTIDE SEQUENCE [LARGE SCALE GENOMIC DNA]</scope>
    <source>
        <strain evidence="10">HR-E</strain>
    </source>
</reference>
<evidence type="ECO:0000259" key="6">
    <source>
        <dbReference type="Pfam" id="PF01509"/>
    </source>
</evidence>
<dbReference type="AlphaFoldDB" id="A0A2P6AVM8"/>
<dbReference type="InterPro" id="IPR032819">
    <property type="entry name" value="TruB_C"/>
</dbReference>
<feature type="domain" description="Pseudouridine synthase II N-terminal" evidence="6">
    <location>
        <begin position="33"/>
        <end position="181"/>
    </location>
</feature>
<name>A0A2P6AVM8_9GAMM</name>
<evidence type="ECO:0000259" key="7">
    <source>
        <dbReference type="Pfam" id="PF09157"/>
    </source>
</evidence>
<dbReference type="Pfam" id="PF16198">
    <property type="entry name" value="TruB_C_2"/>
    <property type="match status" value="1"/>
</dbReference>
<dbReference type="InterPro" id="IPR036974">
    <property type="entry name" value="PUA_sf"/>
</dbReference>
<dbReference type="NCBIfam" id="TIGR00431">
    <property type="entry name" value="TruB"/>
    <property type="match status" value="1"/>
</dbReference>
<comment type="caution">
    <text evidence="9">The sequence shown here is derived from an EMBL/GenBank/DDBJ whole genome shotgun (WGS) entry which is preliminary data.</text>
</comment>
<dbReference type="PANTHER" id="PTHR13767:SF2">
    <property type="entry name" value="PSEUDOURIDYLATE SYNTHASE TRUB1"/>
    <property type="match status" value="1"/>
</dbReference>
<dbReference type="OrthoDB" id="9802309at2"/>
<dbReference type="InterPro" id="IPR002501">
    <property type="entry name" value="PsdUridine_synth_N"/>
</dbReference>
<dbReference type="Gene3D" id="2.30.130.10">
    <property type="entry name" value="PUA domain"/>
    <property type="match status" value="1"/>
</dbReference>
<dbReference type="PANTHER" id="PTHR13767">
    <property type="entry name" value="TRNA-PSEUDOURIDINE SYNTHASE"/>
    <property type="match status" value="1"/>
</dbReference>
<protein>
    <recommendedName>
        <fullName evidence="5">tRNA pseudouridine synthase B</fullName>
        <ecNumber evidence="5">5.4.99.25</ecNumber>
    </recommendedName>
    <alternativeName>
        <fullName evidence="5">tRNA pseudouridine(55) synthase</fullName>
        <shortName evidence="5">Psi55 synthase</shortName>
    </alternativeName>
    <alternativeName>
        <fullName evidence="5">tRNA pseudouridylate synthase</fullName>
    </alternativeName>
    <alternativeName>
        <fullName evidence="5">tRNA-uridine isomerase</fullName>
    </alternativeName>
</protein>
<evidence type="ECO:0000256" key="3">
    <source>
        <dbReference type="ARBA" id="ARBA00022694"/>
    </source>
</evidence>
<sequence>MSKPRRPRRPIDGILLLDKPAGLTSNQILQWVKHRYQAEKAGHTGSLDPLATGVLPICLGEATKFSHYLLEADKVYRTRLRLGQKTTTADAEGEVVSERPVPALTRESLEPVLDAFRGDILQVPSMYSALKQDGRPLYELARAGIEVERAARPVTIHELVLESLEPPFAELTVSCSKGTYIRNLVEDIGEALGCGAHVVELRRLAAGPFRIEQTHDRERIAVAEEAGFPALDALLLPAWSGLADWPRVELSETSAYYLRHGNPVRAAGAPADGRPVLVFQIGEPQAGPDGQPVRHEEFLGIAAVNDDGLLAPKRLLKSGV</sequence>
<feature type="domain" description="tRNA pseudouridine synthase II TruB subfamily 1 C-terminal" evidence="7">
    <location>
        <begin position="246"/>
        <end position="278"/>
    </location>
</feature>
<comment type="catalytic activity">
    <reaction evidence="1 5">
        <text>uridine(55) in tRNA = pseudouridine(55) in tRNA</text>
        <dbReference type="Rhea" id="RHEA:42532"/>
        <dbReference type="Rhea" id="RHEA-COMP:10101"/>
        <dbReference type="Rhea" id="RHEA-COMP:10102"/>
        <dbReference type="ChEBI" id="CHEBI:65314"/>
        <dbReference type="ChEBI" id="CHEBI:65315"/>
        <dbReference type="EC" id="5.4.99.25"/>
    </reaction>
</comment>
<dbReference type="InterPro" id="IPR015947">
    <property type="entry name" value="PUA-like_sf"/>
</dbReference>
<dbReference type="Pfam" id="PF09157">
    <property type="entry name" value="TruB-C_2"/>
    <property type="match status" value="2"/>
</dbReference>
<dbReference type="InterPro" id="IPR020103">
    <property type="entry name" value="PsdUridine_synth_cat_dom_sf"/>
</dbReference>
<dbReference type="GO" id="GO:1990481">
    <property type="term" value="P:mRNA pseudouridine synthesis"/>
    <property type="evidence" value="ECO:0007669"/>
    <property type="project" value="TreeGrafter"/>
</dbReference>
<evidence type="ECO:0000256" key="5">
    <source>
        <dbReference type="HAMAP-Rule" id="MF_01080"/>
    </source>
</evidence>
<dbReference type="SUPFAM" id="SSF55120">
    <property type="entry name" value="Pseudouridine synthase"/>
    <property type="match status" value="1"/>
</dbReference>
<dbReference type="InterPro" id="IPR014780">
    <property type="entry name" value="tRNA_psdUridine_synth_TruB"/>
</dbReference>
<evidence type="ECO:0000259" key="8">
    <source>
        <dbReference type="Pfam" id="PF16198"/>
    </source>
</evidence>
<gene>
    <name evidence="5" type="primary">truB</name>
    <name evidence="9" type="ORF">C5O18_00225</name>
</gene>
<evidence type="ECO:0000256" key="2">
    <source>
        <dbReference type="ARBA" id="ARBA00005642"/>
    </source>
</evidence>
<dbReference type="Pfam" id="PF01509">
    <property type="entry name" value="TruB_N"/>
    <property type="match status" value="1"/>
</dbReference>
<accession>A0A2P6AVM8</accession>
<evidence type="ECO:0000256" key="1">
    <source>
        <dbReference type="ARBA" id="ARBA00000385"/>
    </source>
</evidence>
<dbReference type="EC" id="5.4.99.25" evidence="5"/>
<evidence type="ECO:0000313" key="9">
    <source>
        <dbReference type="EMBL" id="PQA52338.1"/>
    </source>
</evidence>
<dbReference type="RefSeq" id="WP_105190890.1">
    <property type="nucleotide sequence ID" value="NZ_PTQZ01000002.1"/>
</dbReference>
<keyword evidence="10" id="KW-1185">Reference proteome</keyword>
<keyword evidence="4 5" id="KW-0413">Isomerase</keyword>
<dbReference type="EMBL" id="PTQZ01000002">
    <property type="protein sequence ID" value="PQA52338.1"/>
    <property type="molecule type" value="Genomic_DNA"/>
</dbReference>
<dbReference type="Gene3D" id="3.30.2350.10">
    <property type="entry name" value="Pseudouridine synthase"/>
    <property type="match status" value="1"/>
</dbReference>
<feature type="domain" description="tRNA pseudouridylate synthase B C-terminal" evidence="8">
    <location>
        <begin position="182"/>
        <end position="238"/>
    </location>
</feature>
<dbReference type="GO" id="GO:0003723">
    <property type="term" value="F:RNA binding"/>
    <property type="evidence" value="ECO:0007669"/>
    <property type="project" value="InterPro"/>
</dbReference>
<feature type="active site" description="Nucleophile" evidence="5">
    <location>
        <position position="48"/>
    </location>
</feature>
<comment type="similarity">
    <text evidence="2 5">Belongs to the pseudouridine synthase TruB family. Type 1 subfamily.</text>
</comment>
<dbReference type="SUPFAM" id="SSF88697">
    <property type="entry name" value="PUA domain-like"/>
    <property type="match status" value="1"/>
</dbReference>
<feature type="domain" description="tRNA pseudouridine synthase II TruB subfamily 1 C-terminal" evidence="7">
    <location>
        <begin position="295"/>
        <end position="316"/>
    </location>
</feature>
<proteinExistence type="inferred from homology"/>
<evidence type="ECO:0000313" key="10">
    <source>
        <dbReference type="Proteomes" id="UP000243900"/>
    </source>
</evidence>
<dbReference type="CDD" id="cd02573">
    <property type="entry name" value="PseudoU_synth_EcTruB"/>
    <property type="match status" value="1"/>
</dbReference>